<keyword evidence="2" id="KW-1133">Transmembrane helix</keyword>
<dbReference type="Proteomes" id="UP001652409">
    <property type="component" value="Unassembled WGS sequence"/>
</dbReference>
<comment type="caution">
    <text evidence="3">The sequence shown here is derived from an EMBL/GenBank/DDBJ whole genome shotgun (WGS) entry which is preliminary data.</text>
</comment>
<name>A0ABT2TQ85_9FIRM</name>
<keyword evidence="2" id="KW-0812">Transmembrane</keyword>
<feature type="compositionally biased region" description="Polar residues" evidence="1">
    <location>
        <begin position="31"/>
        <end position="45"/>
    </location>
</feature>
<evidence type="ECO:0008006" key="5">
    <source>
        <dbReference type="Google" id="ProtNLM"/>
    </source>
</evidence>
<dbReference type="RefSeq" id="WP_158420185.1">
    <property type="nucleotide sequence ID" value="NZ_JAOQJL010000001.1"/>
</dbReference>
<keyword evidence="4" id="KW-1185">Reference proteome</keyword>
<organism evidence="3 4">
    <name type="scientific">Blautia ammoniilytica</name>
    <dbReference type="NCBI Taxonomy" id="2981782"/>
    <lineage>
        <taxon>Bacteria</taxon>
        <taxon>Bacillati</taxon>
        <taxon>Bacillota</taxon>
        <taxon>Clostridia</taxon>
        <taxon>Lachnospirales</taxon>
        <taxon>Lachnospiraceae</taxon>
        <taxon>Blautia</taxon>
    </lineage>
</organism>
<sequence>MYCTRCGRKLEEGEVCTCTQDQKNKKVQEKAPTQSSNENQKAVETAQEQSSKQAEWLQESGTQALKCIKEFLGKVLQILKKPVSETERLAAENTKTTSMQFILVKAAIVLILVLVTTAGIRKEYGGMIEVPYASVLILTLLTTIGYDCMEAHFMNFFGRAFGGITSVNNMYCVVGVRAVFDFVLMVVTAILSVFSDSLAVCVYLGIMMLIPFVQFASFRAAINADENKKVYAFFVSKLCSILIIGILVYLIGKDTVNDMMSTLSSGFYSAF</sequence>
<dbReference type="EMBL" id="JAOQJL010000001">
    <property type="protein sequence ID" value="MCU6763976.1"/>
    <property type="molecule type" value="Genomic_DNA"/>
</dbReference>
<evidence type="ECO:0000256" key="2">
    <source>
        <dbReference type="SAM" id="Phobius"/>
    </source>
</evidence>
<protein>
    <recommendedName>
        <fullName evidence="5">Stage III sporulation protein AE</fullName>
    </recommendedName>
</protein>
<gene>
    <name evidence="3" type="ORF">OCV61_00935</name>
</gene>
<accession>A0ABT2TQ85</accession>
<feature type="transmembrane region" description="Helical" evidence="2">
    <location>
        <begin position="132"/>
        <end position="149"/>
    </location>
</feature>
<proteinExistence type="predicted"/>
<feature type="region of interest" description="Disordered" evidence="1">
    <location>
        <begin position="21"/>
        <end position="45"/>
    </location>
</feature>
<reference evidence="3 4" key="1">
    <citation type="journal article" date="2021" name="ISME Commun">
        <title>Automated analysis of genomic sequences facilitates high-throughput and comprehensive description of bacteria.</title>
        <authorList>
            <person name="Hitch T.C.A."/>
        </authorList>
    </citation>
    <scope>NUCLEOTIDE SEQUENCE [LARGE SCALE GENOMIC DNA]</scope>
    <source>
        <strain evidence="3 4">Sanger_23</strain>
    </source>
</reference>
<feature type="transmembrane region" description="Helical" evidence="2">
    <location>
        <begin position="102"/>
        <end position="120"/>
    </location>
</feature>
<feature type="transmembrane region" description="Helical" evidence="2">
    <location>
        <begin position="197"/>
        <end position="218"/>
    </location>
</feature>
<evidence type="ECO:0000256" key="1">
    <source>
        <dbReference type="SAM" id="MobiDB-lite"/>
    </source>
</evidence>
<keyword evidence="2" id="KW-0472">Membrane</keyword>
<evidence type="ECO:0000313" key="3">
    <source>
        <dbReference type="EMBL" id="MCU6763976.1"/>
    </source>
</evidence>
<feature type="transmembrane region" description="Helical" evidence="2">
    <location>
        <begin position="230"/>
        <end position="251"/>
    </location>
</feature>
<feature type="transmembrane region" description="Helical" evidence="2">
    <location>
        <begin position="170"/>
        <end position="191"/>
    </location>
</feature>
<evidence type="ECO:0000313" key="4">
    <source>
        <dbReference type="Proteomes" id="UP001652409"/>
    </source>
</evidence>